<evidence type="ECO:0000256" key="12">
    <source>
        <dbReference type="RuleBase" id="RU003640"/>
    </source>
</evidence>
<evidence type="ECO:0000256" key="2">
    <source>
        <dbReference type="ARBA" id="ARBA00008472"/>
    </source>
</evidence>
<evidence type="ECO:0000256" key="5">
    <source>
        <dbReference type="ARBA" id="ARBA00022692"/>
    </source>
</evidence>
<proteinExistence type="inferred from homology"/>
<feature type="transmembrane region" description="Helical" evidence="12">
    <location>
        <begin position="63"/>
        <end position="81"/>
    </location>
</feature>
<feature type="transmembrane region" description="Helical" evidence="12">
    <location>
        <begin position="93"/>
        <end position="114"/>
    </location>
</feature>
<keyword evidence="4 12" id="KW-0813">Transport</keyword>
<name>A0A343UXV4_9FLOR</name>
<evidence type="ECO:0000256" key="3">
    <source>
        <dbReference type="ARBA" id="ARBA00021007"/>
    </source>
</evidence>
<dbReference type="Gene3D" id="1.20.58.1610">
    <property type="entry name" value="NADH:ubiquinone/plastoquinone oxidoreductase, chain 3"/>
    <property type="match status" value="1"/>
</dbReference>
<organism evidence="13">
    <name type="scientific">Kumanoa ambigua</name>
    <dbReference type="NCBI Taxonomy" id="644273"/>
    <lineage>
        <taxon>Eukaryota</taxon>
        <taxon>Rhodophyta</taxon>
        <taxon>Florideophyceae</taxon>
        <taxon>Nemaliophycidae</taxon>
        <taxon>Batrachospermales</taxon>
        <taxon>Batrachospermaceae</taxon>
        <taxon>Kumanoa</taxon>
    </lineage>
</organism>
<evidence type="ECO:0000256" key="11">
    <source>
        <dbReference type="ARBA" id="ARBA00049551"/>
    </source>
</evidence>
<feature type="transmembrane region" description="Helical" evidence="12">
    <location>
        <begin position="12"/>
        <end position="33"/>
    </location>
</feature>
<comment type="catalytic activity">
    <reaction evidence="11 12">
        <text>a ubiquinone + NADH + 5 H(+)(in) = a ubiquinol + NAD(+) + 4 H(+)(out)</text>
        <dbReference type="Rhea" id="RHEA:29091"/>
        <dbReference type="Rhea" id="RHEA-COMP:9565"/>
        <dbReference type="Rhea" id="RHEA-COMP:9566"/>
        <dbReference type="ChEBI" id="CHEBI:15378"/>
        <dbReference type="ChEBI" id="CHEBI:16389"/>
        <dbReference type="ChEBI" id="CHEBI:17976"/>
        <dbReference type="ChEBI" id="CHEBI:57540"/>
        <dbReference type="ChEBI" id="CHEBI:57945"/>
        <dbReference type="EC" id="7.1.1.2"/>
    </reaction>
</comment>
<evidence type="ECO:0000313" key="13">
    <source>
        <dbReference type="EMBL" id="AVK39511.1"/>
    </source>
</evidence>
<keyword evidence="5 12" id="KW-0812">Transmembrane</keyword>
<dbReference type="Pfam" id="PF00507">
    <property type="entry name" value="Oxidored_q4"/>
    <property type="match status" value="1"/>
</dbReference>
<keyword evidence="9 12" id="KW-0830">Ubiquinone</keyword>
<dbReference type="HAMAP" id="MF_01394">
    <property type="entry name" value="NDH1_NuoA"/>
    <property type="match status" value="1"/>
</dbReference>
<dbReference type="EMBL" id="MG787095">
    <property type="protein sequence ID" value="AVK39511.1"/>
    <property type="molecule type" value="Genomic_DNA"/>
</dbReference>
<dbReference type="GO" id="GO:0031966">
    <property type="term" value="C:mitochondrial membrane"/>
    <property type="evidence" value="ECO:0007669"/>
    <property type="project" value="UniProtKB-SubCell"/>
</dbReference>
<keyword evidence="8 12" id="KW-0520">NAD</keyword>
<evidence type="ECO:0000256" key="9">
    <source>
        <dbReference type="ARBA" id="ARBA00023075"/>
    </source>
</evidence>
<evidence type="ECO:0000256" key="10">
    <source>
        <dbReference type="ARBA" id="ARBA00023136"/>
    </source>
</evidence>
<geneLocation type="mitochondrion" evidence="13"/>
<keyword evidence="6 12" id="KW-1278">Translocase</keyword>
<comment type="similarity">
    <text evidence="2 12">Belongs to the complex I subunit 3 family.</text>
</comment>
<evidence type="ECO:0000256" key="8">
    <source>
        <dbReference type="ARBA" id="ARBA00023027"/>
    </source>
</evidence>
<evidence type="ECO:0000256" key="4">
    <source>
        <dbReference type="ARBA" id="ARBA00022448"/>
    </source>
</evidence>
<sequence>MNLLLLEYYNILLFLLVSILLSFIVFFLSYFLVYQKSNQEKTSAYECGFNPFDNARATFDVRFYLVAILFLVFDLEISFLFPWSVVLNNLPLLGFWTMVTFLSILLVGFFYEWYKGALEWE</sequence>
<accession>A0A343UXV4</accession>
<dbReference type="FunFam" id="1.20.58.1610:FF:000004">
    <property type="entry name" value="NADH-quinone oxidoreductase subunit A"/>
    <property type="match status" value="1"/>
</dbReference>
<reference evidence="13" key="1">
    <citation type="journal article" date="2018" name="Mitochondrial DNA Part B Resour">
        <title>Complete mitochondrial genomes of six species of the freshwater red algal order Batrachospermales (Rhodophyta).</title>
        <authorList>
            <person name="Paiano M.O."/>
            <person name="Del Cortona A."/>
            <person name="Costa J.F."/>
            <person name="Liu S.-L."/>
            <person name="Verbruggen H."/>
            <person name="De Clerck O."/>
            <person name="Necchi O."/>
        </authorList>
    </citation>
    <scope>NUCLEOTIDE SEQUENCE</scope>
    <source>
        <strain evidence="13">MOP2</strain>
    </source>
</reference>
<comment type="function">
    <text evidence="12">Core subunit of the mitochondrial membrane respiratory chain NADH dehydrogenase (Complex I) which catalyzes electron transfer from NADH through the respiratory chain, using ubiquinone as an electron acceptor. Essential for the catalytic activity of complex I.</text>
</comment>
<dbReference type="PANTHER" id="PTHR11058">
    <property type="entry name" value="NADH-UBIQUINONE OXIDOREDUCTASE CHAIN 3"/>
    <property type="match status" value="1"/>
</dbReference>
<dbReference type="RefSeq" id="YP_009515546.1">
    <property type="nucleotide sequence ID" value="NC_039405.1"/>
</dbReference>
<dbReference type="GO" id="GO:0008137">
    <property type="term" value="F:NADH dehydrogenase (ubiquinone) activity"/>
    <property type="evidence" value="ECO:0007669"/>
    <property type="project" value="UniProtKB-UniRule"/>
</dbReference>
<dbReference type="AlphaFoldDB" id="A0A343UXV4"/>
<keyword evidence="12" id="KW-0249">Electron transport</keyword>
<evidence type="ECO:0000256" key="7">
    <source>
        <dbReference type="ARBA" id="ARBA00022989"/>
    </source>
</evidence>
<dbReference type="GO" id="GO:0030964">
    <property type="term" value="C:NADH dehydrogenase complex"/>
    <property type="evidence" value="ECO:0007669"/>
    <property type="project" value="TreeGrafter"/>
</dbReference>
<dbReference type="GeneID" id="38089349"/>
<dbReference type="InterPro" id="IPR023043">
    <property type="entry name" value="NAD(P)H_OxRDtase_bac/plastid"/>
</dbReference>
<protein>
    <recommendedName>
        <fullName evidence="3 12">NADH-ubiquinone oxidoreductase chain 3</fullName>
        <ecNumber evidence="12">7.1.1.2</ecNumber>
    </recommendedName>
</protein>
<evidence type="ECO:0000256" key="6">
    <source>
        <dbReference type="ARBA" id="ARBA00022967"/>
    </source>
</evidence>
<keyword evidence="7 12" id="KW-1133">Transmembrane helix</keyword>
<keyword evidence="12" id="KW-0679">Respiratory chain</keyword>
<dbReference type="InterPro" id="IPR038430">
    <property type="entry name" value="NDAH_ubi_oxred_su3_sf"/>
</dbReference>
<reference evidence="13" key="2">
    <citation type="submission" date="2018-01" db="EMBL/GenBank/DDBJ databases">
        <authorList>
            <person name="Gaut B.S."/>
            <person name="Morton B.R."/>
            <person name="Clegg M.T."/>
            <person name="Duvall M.R."/>
        </authorList>
    </citation>
    <scope>NUCLEOTIDE SEQUENCE</scope>
    <source>
        <strain evidence="13">MOP2</strain>
    </source>
</reference>
<dbReference type="PANTHER" id="PTHR11058:SF9">
    <property type="entry name" value="NADH-UBIQUINONE OXIDOREDUCTASE CHAIN 3"/>
    <property type="match status" value="1"/>
</dbReference>
<dbReference type="EC" id="7.1.1.2" evidence="12"/>
<gene>
    <name evidence="13" type="primary">nad3</name>
</gene>
<keyword evidence="12 13" id="KW-0496">Mitochondrion</keyword>
<keyword evidence="10 12" id="KW-0472">Membrane</keyword>
<evidence type="ECO:0000256" key="1">
    <source>
        <dbReference type="ARBA" id="ARBA00004141"/>
    </source>
</evidence>
<dbReference type="InterPro" id="IPR000440">
    <property type="entry name" value="NADH_UbQ/plastoQ_OxRdtase_su3"/>
</dbReference>
<dbReference type="GO" id="GO:0016651">
    <property type="term" value="F:oxidoreductase activity, acting on NAD(P)H"/>
    <property type="evidence" value="ECO:0007669"/>
    <property type="project" value="InterPro"/>
</dbReference>
<comment type="subcellular location">
    <subcellularLocation>
        <location evidence="1">Membrane</location>
        <topology evidence="1">Multi-pass membrane protein</topology>
    </subcellularLocation>
    <subcellularLocation>
        <location evidence="12">Mitochondrion membrane</location>
        <topology evidence="12">Multi-pass membrane protein</topology>
    </subcellularLocation>
</comment>